<comment type="caution">
    <text evidence="2">The sequence shown here is derived from an EMBL/GenBank/DDBJ whole genome shotgun (WGS) entry which is preliminary data.</text>
</comment>
<dbReference type="AlphaFoldDB" id="A0AAD5PRL3"/>
<evidence type="ECO:0000313" key="2">
    <source>
        <dbReference type="EMBL" id="KAI9552630.1"/>
    </source>
</evidence>
<dbReference type="EMBL" id="WJBH02000009">
    <property type="protein sequence ID" value="KAI9552630.1"/>
    <property type="molecule type" value="Genomic_DNA"/>
</dbReference>
<gene>
    <name evidence="2" type="ORF">GHT06_020499</name>
</gene>
<organism evidence="2 3">
    <name type="scientific">Daphnia sinensis</name>
    <dbReference type="NCBI Taxonomy" id="1820382"/>
    <lineage>
        <taxon>Eukaryota</taxon>
        <taxon>Metazoa</taxon>
        <taxon>Ecdysozoa</taxon>
        <taxon>Arthropoda</taxon>
        <taxon>Crustacea</taxon>
        <taxon>Branchiopoda</taxon>
        <taxon>Diplostraca</taxon>
        <taxon>Cladocera</taxon>
        <taxon>Anomopoda</taxon>
        <taxon>Daphniidae</taxon>
        <taxon>Daphnia</taxon>
        <taxon>Daphnia similis group</taxon>
    </lineage>
</organism>
<reference evidence="2 3" key="1">
    <citation type="submission" date="2022-05" db="EMBL/GenBank/DDBJ databases">
        <title>A multi-omics perspective on studying reproductive biology in Daphnia sinensis.</title>
        <authorList>
            <person name="Jia J."/>
        </authorList>
    </citation>
    <scope>NUCLEOTIDE SEQUENCE [LARGE SCALE GENOMIC DNA]</scope>
    <source>
        <strain evidence="2 3">WSL</strain>
    </source>
</reference>
<feature type="domain" description="Retrovirus-related Pol polyprotein from transposon TNT 1-94-like beta-barrel" evidence="1">
    <location>
        <begin position="105"/>
        <end position="174"/>
    </location>
</feature>
<dbReference type="Proteomes" id="UP000820818">
    <property type="component" value="Linkage Group LG9"/>
</dbReference>
<dbReference type="Pfam" id="PF22936">
    <property type="entry name" value="Pol_BBD"/>
    <property type="match status" value="1"/>
</dbReference>
<protein>
    <submittedName>
        <fullName evidence="2">Integrase</fullName>
    </submittedName>
</protein>
<proteinExistence type="predicted"/>
<sequence length="195" mass="22283">MVVREVKKTKHFLEALMIHHLLEELMQAIDLCHILEDEVMPIVETEVLEIEVYEVIVEECRTIKLNKGEEIKLKLINNMLLISKTELVTTVMPQVISVEIVVTERKKLKLMENLLKPGSQSIGGIKGVTVKMLGEGDVVFESELNGVNHHLTIQHVLFAPDLGINMFSIAAVTNLRWDVHFIRCEFLGKIKMQLY</sequence>
<evidence type="ECO:0000313" key="3">
    <source>
        <dbReference type="Proteomes" id="UP000820818"/>
    </source>
</evidence>
<dbReference type="InterPro" id="IPR054722">
    <property type="entry name" value="PolX-like_BBD"/>
</dbReference>
<accession>A0AAD5PRL3</accession>
<keyword evidence="3" id="KW-1185">Reference proteome</keyword>
<name>A0AAD5PRL3_9CRUS</name>
<evidence type="ECO:0000259" key="1">
    <source>
        <dbReference type="Pfam" id="PF22936"/>
    </source>
</evidence>